<dbReference type="Gene3D" id="3.50.30.80">
    <property type="entry name" value="IlvD/EDD C-terminal domain-like"/>
    <property type="match status" value="1"/>
</dbReference>
<dbReference type="NCBIfam" id="NF004784">
    <property type="entry name" value="PRK06131.1"/>
    <property type="match status" value="1"/>
</dbReference>
<dbReference type="InterPro" id="IPR052352">
    <property type="entry name" value="Sugar_Degrad_Dehydratases"/>
</dbReference>
<comment type="caution">
    <text evidence="8">The sequence shown here is derived from an EMBL/GenBank/DDBJ whole genome shotgun (WGS) entry which is preliminary data.</text>
</comment>
<sequence>MSDNNNEKKPLRSAMWFGSQDKNGFMYRSWMKNQGIPDHHFDGRPVIGICNTWSELTPCNGHFRELAERVRRGVLEAGGVPVEFPVFSSGESNLRPTAMLTRNLVSMDVEESIRGNPIDGVVLLTGCDKTTPALLMGAASCNLPTLLVSGGPMLNGKHKGRDVGSGTLVWRLSEEYKAGLISIHEFMDAESDMSRSTGTCNTMGTASTMACMAEALGVSLPHNAAIPAVDSRRNALAYLSGMRIVDMVRENLKLSELLTREAFLNAIRVNAAIGGSTNAVIHLKAIAGRIGVELSLDDWQRYGQAVPTLVNLQPSGQYLMEDFYYAGGLPAVLRRLGEAGLLFKETLTANGQSLWQNNRDAPCHNDEVICPLAQPLCHNGGICILRGNLAPRGAVLKPSAATPALMQHRGKAVVFESFDDYKTRIMDPDLEVDATSVLVMKNCGPKGYPGMAEVGNMGLPPKLLKQGVTDMVRISDARMSGTAFGTVVLHVAPEAMELGPLAAVQNGDLIFLDAHAGVLQLDVADEVLQARLAQLKAVQVTKKTGGYLQLYIDHVLQADEGCDFEFLKGCRGAEVPAHSH</sequence>
<dbReference type="InterPro" id="IPR042096">
    <property type="entry name" value="Dihydro-acid_dehy_C"/>
</dbReference>
<dbReference type="AlphaFoldDB" id="A0A928YX70"/>
<dbReference type="GO" id="GO:0051536">
    <property type="term" value="F:iron-sulfur cluster binding"/>
    <property type="evidence" value="ECO:0007669"/>
    <property type="project" value="UniProtKB-KW"/>
</dbReference>
<accession>A0A928YX70</accession>
<comment type="similarity">
    <text evidence="1">Belongs to the IlvD/Edd family.</text>
</comment>
<keyword evidence="2" id="KW-0479">Metal-binding</keyword>
<keyword evidence="5" id="KW-0456">Lyase</keyword>
<feature type="domain" description="Dihydroxy-acid/6-phosphogluconate dehydratase N-terminal" evidence="6">
    <location>
        <begin position="44"/>
        <end position="356"/>
    </location>
</feature>
<organism evidence="8 9">
    <name type="scientific">Cellvibrio polysaccharolyticus</name>
    <dbReference type="NCBI Taxonomy" id="2082724"/>
    <lineage>
        <taxon>Bacteria</taxon>
        <taxon>Pseudomonadati</taxon>
        <taxon>Pseudomonadota</taxon>
        <taxon>Gammaproteobacteria</taxon>
        <taxon>Cellvibrionales</taxon>
        <taxon>Cellvibrionaceae</taxon>
        <taxon>Cellvibrio</taxon>
    </lineage>
</organism>
<dbReference type="GO" id="GO:0016836">
    <property type="term" value="F:hydro-lyase activity"/>
    <property type="evidence" value="ECO:0007669"/>
    <property type="project" value="UniProtKB-ARBA"/>
</dbReference>
<dbReference type="InterPro" id="IPR037237">
    <property type="entry name" value="IlvD/EDD_N"/>
</dbReference>
<dbReference type="SUPFAM" id="SSF143975">
    <property type="entry name" value="IlvD/EDD N-terminal domain-like"/>
    <property type="match status" value="1"/>
</dbReference>
<dbReference type="PROSITE" id="PS00886">
    <property type="entry name" value="ILVD_EDD_1"/>
    <property type="match status" value="1"/>
</dbReference>
<dbReference type="GO" id="GO:0046872">
    <property type="term" value="F:metal ion binding"/>
    <property type="evidence" value="ECO:0007669"/>
    <property type="project" value="UniProtKB-KW"/>
</dbReference>
<dbReference type="Proteomes" id="UP000652567">
    <property type="component" value="Unassembled WGS sequence"/>
</dbReference>
<keyword evidence="9" id="KW-1185">Reference proteome</keyword>
<evidence type="ECO:0000256" key="5">
    <source>
        <dbReference type="ARBA" id="ARBA00023239"/>
    </source>
</evidence>
<evidence type="ECO:0000259" key="6">
    <source>
        <dbReference type="Pfam" id="PF00920"/>
    </source>
</evidence>
<evidence type="ECO:0000313" key="8">
    <source>
        <dbReference type="EMBL" id="MBE8719038.1"/>
    </source>
</evidence>
<reference evidence="8" key="1">
    <citation type="submission" date="2018-07" db="EMBL/GenBank/DDBJ databases">
        <title>Genome assembly of strain Ka43.</title>
        <authorList>
            <person name="Kukolya J."/>
            <person name="Nagy I."/>
            <person name="Horvath B."/>
            <person name="Toth A."/>
        </authorList>
    </citation>
    <scope>NUCLEOTIDE SEQUENCE</scope>
    <source>
        <strain evidence="8">KB43</strain>
    </source>
</reference>
<gene>
    <name evidence="8" type="ORF">C4F51_17820</name>
</gene>
<keyword evidence="3" id="KW-0408">Iron</keyword>
<evidence type="ECO:0000256" key="2">
    <source>
        <dbReference type="ARBA" id="ARBA00022723"/>
    </source>
</evidence>
<keyword evidence="4" id="KW-0411">Iron-sulfur</keyword>
<dbReference type="PANTHER" id="PTHR43183:SF1">
    <property type="entry name" value="HYPOTHETICAL DIHYDROXY-ACID DEHYDRATASE (EUROFUNG)-RELATED"/>
    <property type="match status" value="1"/>
</dbReference>
<name>A0A928YX70_9GAMM</name>
<proteinExistence type="inferred from homology"/>
<dbReference type="NCBIfam" id="NF009560">
    <property type="entry name" value="PRK13017.1"/>
    <property type="match status" value="1"/>
</dbReference>
<dbReference type="InterPro" id="IPR056740">
    <property type="entry name" value="ILV_EDD_C"/>
</dbReference>
<protein>
    <submittedName>
        <fullName evidence="8">Dihydroxy-acid dehydratase</fullName>
    </submittedName>
</protein>
<evidence type="ECO:0000256" key="4">
    <source>
        <dbReference type="ARBA" id="ARBA00023014"/>
    </source>
</evidence>
<dbReference type="Pfam" id="PF24877">
    <property type="entry name" value="ILV_EDD_C"/>
    <property type="match status" value="1"/>
</dbReference>
<feature type="domain" description="Dihydroxy-acid/6-phosphogluconate dehydratase C-terminal" evidence="7">
    <location>
        <begin position="367"/>
        <end position="562"/>
    </location>
</feature>
<dbReference type="Pfam" id="PF00920">
    <property type="entry name" value="ILVD_EDD_N"/>
    <property type="match status" value="1"/>
</dbReference>
<dbReference type="EMBL" id="PRDL01000001">
    <property type="protein sequence ID" value="MBE8719038.1"/>
    <property type="molecule type" value="Genomic_DNA"/>
</dbReference>
<dbReference type="PANTHER" id="PTHR43183">
    <property type="entry name" value="HYPOTHETICAL DIHYDROXYACID DEHYDRATASE (EUROFUNG)-RELATED"/>
    <property type="match status" value="1"/>
</dbReference>
<evidence type="ECO:0000256" key="3">
    <source>
        <dbReference type="ARBA" id="ARBA00023004"/>
    </source>
</evidence>
<evidence type="ECO:0000313" key="9">
    <source>
        <dbReference type="Proteomes" id="UP000652567"/>
    </source>
</evidence>
<evidence type="ECO:0000259" key="7">
    <source>
        <dbReference type="Pfam" id="PF24877"/>
    </source>
</evidence>
<dbReference type="InterPro" id="IPR020558">
    <property type="entry name" value="DiOHA_6PGluconate_deHydtase_CS"/>
</dbReference>
<evidence type="ECO:0000256" key="1">
    <source>
        <dbReference type="ARBA" id="ARBA00006486"/>
    </source>
</evidence>
<dbReference type="RefSeq" id="WP_193912087.1">
    <property type="nucleotide sequence ID" value="NZ_PRDL01000001.1"/>
</dbReference>
<dbReference type="InterPro" id="IPR000581">
    <property type="entry name" value="ILV_EDD_N"/>
</dbReference>
<dbReference type="SUPFAM" id="SSF52016">
    <property type="entry name" value="LeuD/IlvD-like"/>
    <property type="match status" value="1"/>
</dbReference>